<dbReference type="PANTHER" id="PTHR11439:SF462">
    <property type="match status" value="1"/>
</dbReference>
<evidence type="ECO:0000256" key="1">
    <source>
        <dbReference type="SAM" id="MobiDB-lite"/>
    </source>
</evidence>
<reference evidence="3 4" key="1">
    <citation type="submission" date="2024-04" db="EMBL/GenBank/DDBJ databases">
        <title>Genome assembly C_amara_ONT_v2.</title>
        <authorList>
            <person name="Yant L."/>
            <person name="Moore C."/>
            <person name="Slenker M."/>
        </authorList>
    </citation>
    <scope>NUCLEOTIDE SEQUENCE [LARGE SCALE GENOMIC DNA]</scope>
    <source>
        <tissue evidence="3">Leaf</tissue>
    </source>
</reference>
<protein>
    <submittedName>
        <fullName evidence="3">Retrovirus-related Pol polyprotein from transposon RE2</fullName>
    </submittedName>
</protein>
<dbReference type="SUPFAM" id="SSF56672">
    <property type="entry name" value="DNA/RNA polymerases"/>
    <property type="match status" value="1"/>
</dbReference>
<keyword evidence="4" id="KW-1185">Reference proteome</keyword>
<proteinExistence type="predicted"/>
<dbReference type="CDD" id="cd09272">
    <property type="entry name" value="RNase_HI_RT_Ty1"/>
    <property type="match status" value="1"/>
</dbReference>
<feature type="domain" description="Reverse transcriptase Ty1/copia-type" evidence="2">
    <location>
        <begin position="170"/>
        <end position="412"/>
    </location>
</feature>
<organism evidence="3 4">
    <name type="scientific">Cardamine amara subsp. amara</name>
    <dbReference type="NCBI Taxonomy" id="228776"/>
    <lineage>
        <taxon>Eukaryota</taxon>
        <taxon>Viridiplantae</taxon>
        <taxon>Streptophyta</taxon>
        <taxon>Embryophyta</taxon>
        <taxon>Tracheophyta</taxon>
        <taxon>Spermatophyta</taxon>
        <taxon>Magnoliopsida</taxon>
        <taxon>eudicotyledons</taxon>
        <taxon>Gunneridae</taxon>
        <taxon>Pentapetalae</taxon>
        <taxon>rosids</taxon>
        <taxon>malvids</taxon>
        <taxon>Brassicales</taxon>
        <taxon>Brassicaceae</taxon>
        <taxon>Cardamineae</taxon>
        <taxon>Cardamine</taxon>
    </lineage>
</organism>
<gene>
    <name evidence="3" type="ORF">V5N11_032522</name>
</gene>
<dbReference type="PANTHER" id="PTHR11439">
    <property type="entry name" value="GAG-POL-RELATED RETROTRANSPOSON"/>
    <property type="match status" value="1"/>
</dbReference>
<dbReference type="Proteomes" id="UP001558713">
    <property type="component" value="Unassembled WGS sequence"/>
</dbReference>
<dbReference type="InterPro" id="IPR013103">
    <property type="entry name" value="RVT_2"/>
</dbReference>
<sequence>MESETLLREISDFGGDMELGEFVAVNPVPEQRSSEIVETSEEINDTHSAENDTEPEAHVENDVDVVVIENEEEEQEELGVGKRKKTMPVKLNDYVLNTISTSCEMTFEFEDSGSVHPISKYVDCENFSPQHRAFLAAIGTKIEPTTFSEAIAIKEWCDAMSTEVGALEKNKTWDITTLPPGKKAIGCKWIYKLKFRADGTLERYKARLVVLGNNQKAGIDFSDTFAPVVKMSTVRTFLEVAAARNWELHQMDVHNAFLHGDLEEEVYMKLPPGFRTGNSDSVCRLRKSLYGLKQAPRCWFAKLKSALTKYGFKESYADYSMFFLRKGGSEIYILVYVDDLVIGGNDSEEIAKFKKYLGECFHMKDLGPLQYFLGIEVARNKNGIFLCQRKYALDIITEAGLLGCKPAATPLEQQHKLDLADGPVMDEPAQNRRLVGRLLYLLATRPDLTYAVHVLSQFMQNPRVVHWESALRVVRYLKGTPGQGILLRADSDLKLRGWSDSDWGSCHLSRKSVSGWYITLGQSPISWKSKKQKVVSRSSAEAEYRCMALTVCELEWLRALLADFGVGHDGPMDLFCDNQAALYIAANPVFHERTKHVEIDCHCVRNAIQDGTIRTQKVHTTEQLADVFTKALGRSDFQSIVAKLGICNPHAPT</sequence>
<comment type="caution">
    <text evidence="3">The sequence shown here is derived from an EMBL/GenBank/DDBJ whole genome shotgun (WGS) entry which is preliminary data.</text>
</comment>
<dbReference type="InterPro" id="IPR043502">
    <property type="entry name" value="DNA/RNA_pol_sf"/>
</dbReference>
<accession>A0ABD0ZR69</accession>
<feature type="compositionally biased region" description="Basic and acidic residues" evidence="1">
    <location>
        <begin position="44"/>
        <end position="57"/>
    </location>
</feature>
<evidence type="ECO:0000313" key="3">
    <source>
        <dbReference type="EMBL" id="KAL1189106.1"/>
    </source>
</evidence>
<name>A0ABD0ZR69_CARAN</name>
<dbReference type="Pfam" id="PF07727">
    <property type="entry name" value="RVT_2"/>
    <property type="match status" value="1"/>
</dbReference>
<feature type="region of interest" description="Disordered" evidence="1">
    <location>
        <begin position="27"/>
        <end position="57"/>
    </location>
</feature>
<dbReference type="AlphaFoldDB" id="A0ABD0ZR69"/>
<dbReference type="EMBL" id="JBANAX010000904">
    <property type="protein sequence ID" value="KAL1189106.1"/>
    <property type="molecule type" value="Genomic_DNA"/>
</dbReference>
<evidence type="ECO:0000313" key="4">
    <source>
        <dbReference type="Proteomes" id="UP001558713"/>
    </source>
</evidence>
<evidence type="ECO:0000259" key="2">
    <source>
        <dbReference type="Pfam" id="PF07727"/>
    </source>
</evidence>